<dbReference type="Proteomes" id="UP000239863">
    <property type="component" value="Unassembled WGS sequence"/>
</dbReference>
<gene>
    <name evidence="2" type="ORF">BD821_12236</name>
</gene>
<evidence type="ECO:0000256" key="1">
    <source>
        <dbReference type="SAM" id="Phobius"/>
    </source>
</evidence>
<comment type="caution">
    <text evidence="2">The sequence shown here is derived from an EMBL/GenBank/DDBJ whole genome shotgun (WGS) entry which is preliminary data.</text>
</comment>
<dbReference type="RefSeq" id="WP_104410707.1">
    <property type="nucleotide sequence ID" value="NZ_PTIS01000022.1"/>
</dbReference>
<feature type="transmembrane region" description="Helical" evidence="1">
    <location>
        <begin position="94"/>
        <end position="111"/>
    </location>
</feature>
<proteinExistence type="predicted"/>
<dbReference type="STRING" id="37659.GCA_000703125_01117"/>
<keyword evidence="1" id="KW-0472">Membrane</keyword>
<evidence type="ECO:0008006" key="4">
    <source>
        <dbReference type="Google" id="ProtNLM"/>
    </source>
</evidence>
<evidence type="ECO:0000313" key="3">
    <source>
        <dbReference type="Proteomes" id="UP000239863"/>
    </source>
</evidence>
<evidence type="ECO:0000313" key="2">
    <source>
        <dbReference type="EMBL" id="PPK44674.1"/>
    </source>
</evidence>
<accession>A0A2S6FUQ6</accession>
<organism evidence="2 3">
    <name type="scientific">Clostridium algidicarnis DSM 15099</name>
    <dbReference type="NCBI Taxonomy" id="1121295"/>
    <lineage>
        <taxon>Bacteria</taxon>
        <taxon>Bacillati</taxon>
        <taxon>Bacillota</taxon>
        <taxon>Clostridia</taxon>
        <taxon>Eubacteriales</taxon>
        <taxon>Clostridiaceae</taxon>
        <taxon>Clostridium</taxon>
    </lineage>
</organism>
<feature type="transmembrane region" description="Helical" evidence="1">
    <location>
        <begin position="50"/>
        <end position="74"/>
    </location>
</feature>
<reference evidence="2 3" key="1">
    <citation type="submission" date="2018-02" db="EMBL/GenBank/DDBJ databases">
        <title>Genomic Encyclopedia of Archaeal and Bacterial Type Strains, Phase II (KMG-II): from individual species to whole genera.</title>
        <authorList>
            <person name="Goeker M."/>
        </authorList>
    </citation>
    <scope>NUCLEOTIDE SEQUENCE [LARGE SCALE GENOMIC DNA]</scope>
    <source>
        <strain evidence="2 3">DSM 15099</strain>
    </source>
</reference>
<dbReference type="AlphaFoldDB" id="A0A2S6FUQ6"/>
<feature type="transmembrane region" description="Helical" evidence="1">
    <location>
        <begin position="20"/>
        <end position="38"/>
    </location>
</feature>
<keyword evidence="1" id="KW-1133">Transmembrane helix</keyword>
<protein>
    <recommendedName>
        <fullName evidence="4">DUF2975 family protein</fullName>
    </recommendedName>
</protein>
<name>A0A2S6FUQ6_9CLOT</name>
<keyword evidence="1" id="KW-0812">Transmembrane</keyword>
<dbReference type="OrthoDB" id="9791568at2"/>
<sequence>MKYYGKGSMSSVLKKTLDVILIVGVIATILIFKSVLLGKVSEEISMSKKVLITVLLAVGICCVFLIVFNLIKVLNSLVNSNPFVVSNVIILKRVSMQCFAIAFCYIINFIFNSNLKEFQFIYVDNKGVHTDMEFIIFIFAGCFIYILSKVFQQAIDYKDENDFTV</sequence>
<feature type="transmembrane region" description="Helical" evidence="1">
    <location>
        <begin position="132"/>
        <end position="151"/>
    </location>
</feature>
<dbReference type="Pfam" id="PF11188">
    <property type="entry name" value="DUF2975"/>
    <property type="match status" value="1"/>
</dbReference>
<dbReference type="InterPro" id="IPR021354">
    <property type="entry name" value="DUF2975"/>
</dbReference>
<dbReference type="EMBL" id="PTIS01000022">
    <property type="protein sequence ID" value="PPK44674.1"/>
    <property type="molecule type" value="Genomic_DNA"/>
</dbReference>